<reference evidence="3" key="1">
    <citation type="submission" date="2019-06" db="EMBL/GenBank/DDBJ databases">
        <title>Alistipes onderdonkii subsp. vulgaris subsp. nov., Alistipes dispar sp. nov. and Alistipes communis sp. nov., isolated from human faeces, and creation of Alistipes onderdonkii subsp. onderdonkii subsp. nov.</title>
        <authorList>
            <person name="Sakamoto M."/>
            <person name="Ikeyama N."/>
            <person name="Ogata Y."/>
            <person name="Suda W."/>
            <person name="Iino T."/>
            <person name="Hattori M."/>
            <person name="Ohkuma M."/>
        </authorList>
    </citation>
    <scope>NUCLEOTIDE SEQUENCE [LARGE SCALE GENOMIC DNA]</scope>
    <source>
        <strain evidence="3">5CPEGH6</strain>
    </source>
</reference>
<dbReference type="AlphaFoldDB" id="A0A4Y1X0W2"/>
<feature type="coiled-coil region" evidence="1">
    <location>
        <begin position="388"/>
        <end position="422"/>
    </location>
</feature>
<name>A0A4Y1X0W2_9BACT</name>
<keyword evidence="3" id="KW-1185">Reference proteome</keyword>
<evidence type="ECO:0000313" key="2">
    <source>
        <dbReference type="EMBL" id="BBL06364.1"/>
    </source>
</evidence>
<protein>
    <submittedName>
        <fullName evidence="2">Uncharacterized protein</fullName>
    </submittedName>
</protein>
<dbReference type="GeneID" id="98672982"/>
<evidence type="ECO:0000256" key="1">
    <source>
        <dbReference type="SAM" id="Coils"/>
    </source>
</evidence>
<accession>A0A4Y1X0W2</accession>
<dbReference type="Proteomes" id="UP000319374">
    <property type="component" value="Chromosome"/>
</dbReference>
<sequence length="448" mass="51058">MKTTHAYVAPAIGSTQSKVSMEAWEQSLERYNEGKHLEAFHLLLDHLNPGFRAKYGNADGTEFHIPHGSILVNILVRDGRLEVHADFLRLPEKGRVAMLRQVADLTLNRLLLPRFRKEGDRLRMEYVCPLAQSHPHKIYFVLRNICHVGDRYDDEFCTKFGAERCYEPRVTPYSAEECARIVEAIRATCRETLDAVKEYDAERKYGYSWNVIDTAFYKISYFAQPQGQLSNDLDKAVDDMDRELPVAELVAKGRAFLEKLLATPGEQLAADLYFVDTLVSTKRRSSLANVQENMKDLYQEATEAIEAENYERSVVRILYKFYEMYFYNDVQDDINTVVARALKQSAGKPMEEASEILYAALEKLMDDDLEEDGPDFFSGAAGLDGGTAEAAAEQIARMQQTAAEMQSQVARMQADMQAAMARGDMAEYMRLAMEFQQKMMEQALKDQQ</sequence>
<keyword evidence="1" id="KW-0175">Coiled coil</keyword>
<dbReference type="OrthoDB" id="1097903at2"/>
<dbReference type="SUPFAM" id="SSF69635">
    <property type="entry name" value="Type III secretory system chaperone-like"/>
    <property type="match status" value="1"/>
</dbReference>
<dbReference type="Gene3D" id="3.30.1460.10">
    <property type="match status" value="1"/>
</dbReference>
<dbReference type="KEGG" id="ada:A5CPEGH6_10020"/>
<dbReference type="EMBL" id="AP019736">
    <property type="protein sequence ID" value="BBL06364.1"/>
    <property type="molecule type" value="Genomic_DNA"/>
</dbReference>
<organism evidence="2 3">
    <name type="scientific">Alistipes dispar</name>
    <dbReference type="NCBI Taxonomy" id="2585119"/>
    <lineage>
        <taxon>Bacteria</taxon>
        <taxon>Pseudomonadati</taxon>
        <taxon>Bacteroidota</taxon>
        <taxon>Bacteroidia</taxon>
        <taxon>Bacteroidales</taxon>
        <taxon>Rikenellaceae</taxon>
        <taxon>Alistipes</taxon>
    </lineage>
</organism>
<proteinExistence type="predicted"/>
<evidence type="ECO:0000313" key="3">
    <source>
        <dbReference type="Proteomes" id="UP000319374"/>
    </source>
</evidence>
<dbReference type="RefSeq" id="WP_141428191.1">
    <property type="nucleotide sequence ID" value="NZ_AP019736.1"/>
</dbReference>
<gene>
    <name evidence="2" type="ORF">A5CPEGH6_10020</name>
</gene>